<keyword evidence="3" id="KW-0547">Nucleotide-binding</keyword>
<dbReference type="PROSITE" id="PS50893">
    <property type="entry name" value="ABC_TRANSPORTER_2"/>
    <property type="match status" value="1"/>
</dbReference>
<dbReference type="CDD" id="cd18586">
    <property type="entry name" value="ABC_6TM_PrtD_like"/>
    <property type="match status" value="1"/>
</dbReference>
<keyword evidence="11" id="KW-1185">Reference proteome</keyword>
<dbReference type="EMBL" id="FO203503">
    <property type="protein sequence ID" value="CCK79563.1"/>
    <property type="molecule type" value="Genomic_DNA"/>
</dbReference>
<dbReference type="GO" id="GO:0030256">
    <property type="term" value="C:type I protein secretion system complex"/>
    <property type="evidence" value="ECO:0007669"/>
    <property type="project" value="InterPro"/>
</dbReference>
<dbReference type="Gene3D" id="1.20.1560.10">
    <property type="entry name" value="ABC transporter type 1, transmembrane domain"/>
    <property type="match status" value="1"/>
</dbReference>
<dbReference type="SUPFAM" id="SSF52540">
    <property type="entry name" value="P-loop containing nucleoside triphosphate hydrolases"/>
    <property type="match status" value="1"/>
</dbReference>
<dbReference type="Pfam" id="PF00005">
    <property type="entry name" value="ABC_tran"/>
    <property type="match status" value="1"/>
</dbReference>
<feature type="transmembrane region" description="Helical" evidence="7">
    <location>
        <begin position="124"/>
        <end position="143"/>
    </location>
</feature>
<dbReference type="InterPro" id="IPR047957">
    <property type="entry name" value="ABC_AprD-like_6TM"/>
</dbReference>
<keyword evidence="5 7" id="KW-1133">Transmembrane helix</keyword>
<evidence type="ECO:0000313" key="11">
    <source>
        <dbReference type="Proteomes" id="UP000007347"/>
    </source>
</evidence>
<dbReference type="InterPro" id="IPR036640">
    <property type="entry name" value="ABC1_TM_sf"/>
</dbReference>
<comment type="subcellular location">
    <subcellularLocation>
        <location evidence="1">Cell membrane</location>
        <topology evidence="1">Multi-pass membrane protein</topology>
    </subcellularLocation>
</comment>
<dbReference type="AlphaFoldDB" id="K0NIH2"/>
<dbReference type="InterPro" id="IPR003593">
    <property type="entry name" value="AAA+_ATPase"/>
</dbReference>
<dbReference type="PANTHER" id="PTHR24221:SF248">
    <property type="entry name" value="ABC TRANSPORTER TRANSMEMBRANE REGION"/>
    <property type="match status" value="1"/>
</dbReference>
<dbReference type="KEGG" id="dto:TOL2_C14000"/>
<dbReference type="InterPro" id="IPR010128">
    <property type="entry name" value="ATPase_T1SS_PrtD-like"/>
</dbReference>
<feature type="domain" description="ABC transporter" evidence="8">
    <location>
        <begin position="321"/>
        <end position="551"/>
    </location>
</feature>
<dbReference type="InterPro" id="IPR017871">
    <property type="entry name" value="ABC_transporter-like_CS"/>
</dbReference>
<proteinExistence type="predicted"/>
<dbReference type="SUPFAM" id="SSF90123">
    <property type="entry name" value="ABC transporter transmembrane region"/>
    <property type="match status" value="1"/>
</dbReference>
<dbReference type="InterPro" id="IPR039421">
    <property type="entry name" value="Type_1_exporter"/>
</dbReference>
<dbReference type="PROSITE" id="PS00211">
    <property type="entry name" value="ABC_TRANSPORTER_1"/>
    <property type="match status" value="1"/>
</dbReference>
<name>K0NIH2_DESTT</name>
<protein>
    <submittedName>
        <fullName evidence="10">PrtD: proteases secretion ATP-binding protein</fullName>
    </submittedName>
</protein>
<dbReference type="PANTHER" id="PTHR24221">
    <property type="entry name" value="ATP-BINDING CASSETTE SUB-FAMILY B"/>
    <property type="match status" value="1"/>
</dbReference>
<dbReference type="SMART" id="SM00382">
    <property type="entry name" value="AAA"/>
    <property type="match status" value="1"/>
</dbReference>
<dbReference type="Gene3D" id="3.40.50.300">
    <property type="entry name" value="P-loop containing nucleotide triphosphate hydrolases"/>
    <property type="match status" value="1"/>
</dbReference>
<dbReference type="InterPro" id="IPR027417">
    <property type="entry name" value="P-loop_NTPase"/>
</dbReference>
<dbReference type="GO" id="GO:0016887">
    <property type="term" value="F:ATP hydrolysis activity"/>
    <property type="evidence" value="ECO:0007669"/>
    <property type="project" value="InterPro"/>
</dbReference>
<keyword evidence="10" id="KW-0378">Hydrolase</keyword>
<evidence type="ECO:0000259" key="9">
    <source>
        <dbReference type="PROSITE" id="PS50929"/>
    </source>
</evidence>
<feature type="transmembrane region" description="Helical" evidence="7">
    <location>
        <begin position="46"/>
        <end position="69"/>
    </location>
</feature>
<feature type="domain" description="ABC transmembrane type-1" evidence="9">
    <location>
        <begin position="14"/>
        <end position="290"/>
    </location>
</feature>
<sequence>MTAFFKKWKKYFTFAALLSCFVNILQLTFPFYMFTIYRNVIISYSGFSLANITTAAFFAVMVLGLFSYLRSRLLALAGKDLSLELRQGIYSGMIKGCVLDNKRSYQGGLNDLEVLRNYLSSPSIYALFDAPWAPFYLALIYLFHPVLGIIATCGALVMVGLSALQEILVRKSMKAANIKNAHNYRFVESFMRNAEVINGMGMINAISDRFVQGNNQVLMNQTKSSCHAGTIQALIKPMQNVIQVLIYCAGAYYAMKEGFNVGLMVAASIIMGRGLAPLMQVMSSWRLTTQAKESYQRLKGFSAMLEQQAQTMPLPVPKGHLNVAGAVFRIEDQVLLKGVFFELKPGEFLGVIGPSGAGKTTLCRLLLGIWPSFGGKVYLDGKDIFFWNKEELGQYIGYLPQEIELFPGTVEQNIARLGIVDREQVENTLDICGIKDMVDSFPQGLETQLEGENGLRLSGGQKQKIGLARAMYKNPRFLVLDEPTSNLDEQGEQQLLGALASMKKYNGCTCIMVTHKPSLLHSMDKILVMRDGQVAMFGSKDEVFAKFAGAA</sequence>
<dbReference type="GO" id="GO:0034040">
    <property type="term" value="F:ATPase-coupled lipid transmembrane transporter activity"/>
    <property type="evidence" value="ECO:0007669"/>
    <property type="project" value="TreeGrafter"/>
</dbReference>
<evidence type="ECO:0000256" key="7">
    <source>
        <dbReference type="SAM" id="Phobius"/>
    </source>
</evidence>
<dbReference type="GO" id="GO:0030253">
    <property type="term" value="P:protein secretion by the type I secretion system"/>
    <property type="evidence" value="ECO:0007669"/>
    <property type="project" value="InterPro"/>
</dbReference>
<dbReference type="GO" id="GO:0008233">
    <property type="term" value="F:peptidase activity"/>
    <property type="evidence" value="ECO:0007669"/>
    <property type="project" value="UniProtKB-KW"/>
</dbReference>
<dbReference type="RefSeq" id="WP_014956910.1">
    <property type="nucleotide sequence ID" value="NC_018645.1"/>
</dbReference>
<dbReference type="GO" id="GO:0140359">
    <property type="term" value="F:ABC-type transporter activity"/>
    <property type="evidence" value="ECO:0007669"/>
    <property type="project" value="InterPro"/>
</dbReference>
<dbReference type="Proteomes" id="UP000007347">
    <property type="component" value="Chromosome"/>
</dbReference>
<dbReference type="PROSITE" id="PS50929">
    <property type="entry name" value="ABC_TM1F"/>
    <property type="match status" value="1"/>
</dbReference>
<dbReference type="STRING" id="651182.TOL2_C14000"/>
<reference evidence="10 11" key="1">
    <citation type="journal article" date="2013" name="Environ. Microbiol.">
        <title>Complete genome, catabolic sub-proteomes and key-metabolites of Desulfobacula toluolica Tol2, a marine, aromatic compound-degrading, sulfate-reducing bacterium.</title>
        <authorList>
            <person name="Wohlbrand L."/>
            <person name="Jacob J.H."/>
            <person name="Kube M."/>
            <person name="Mussmann M."/>
            <person name="Jarling R."/>
            <person name="Beck A."/>
            <person name="Amann R."/>
            <person name="Wilkes H."/>
            <person name="Reinhardt R."/>
            <person name="Rabus R."/>
        </authorList>
    </citation>
    <scope>NUCLEOTIDE SEQUENCE [LARGE SCALE GENOMIC DNA]</scope>
    <source>
        <strain evidence="11">DSM 7467 / Tol2</strain>
    </source>
</reference>
<evidence type="ECO:0000256" key="4">
    <source>
        <dbReference type="ARBA" id="ARBA00022840"/>
    </source>
</evidence>
<dbReference type="InterPro" id="IPR003439">
    <property type="entry name" value="ABC_transporter-like_ATP-bd"/>
</dbReference>
<dbReference type="InterPro" id="IPR011527">
    <property type="entry name" value="ABC1_TM_dom"/>
</dbReference>
<evidence type="ECO:0000256" key="2">
    <source>
        <dbReference type="ARBA" id="ARBA00022692"/>
    </source>
</evidence>
<feature type="transmembrane region" description="Helical" evidence="7">
    <location>
        <begin position="149"/>
        <end position="169"/>
    </location>
</feature>
<keyword evidence="4 10" id="KW-0067">ATP-binding</keyword>
<keyword evidence="6 7" id="KW-0472">Membrane</keyword>
<evidence type="ECO:0000256" key="6">
    <source>
        <dbReference type="ARBA" id="ARBA00023136"/>
    </source>
</evidence>
<gene>
    <name evidence="10" type="primary">prtD</name>
    <name evidence="10" type="ordered locus">TOL2_C14000</name>
</gene>
<feature type="transmembrane region" description="Helical" evidence="7">
    <location>
        <begin position="12"/>
        <end position="34"/>
    </location>
</feature>
<organism evidence="10 11">
    <name type="scientific">Desulfobacula toluolica (strain DSM 7467 / Tol2)</name>
    <dbReference type="NCBI Taxonomy" id="651182"/>
    <lineage>
        <taxon>Bacteria</taxon>
        <taxon>Pseudomonadati</taxon>
        <taxon>Thermodesulfobacteriota</taxon>
        <taxon>Desulfobacteria</taxon>
        <taxon>Desulfobacterales</taxon>
        <taxon>Desulfobacteraceae</taxon>
        <taxon>Desulfobacula</taxon>
    </lineage>
</organism>
<evidence type="ECO:0000256" key="3">
    <source>
        <dbReference type="ARBA" id="ARBA00022741"/>
    </source>
</evidence>
<dbReference type="GO" id="GO:0005524">
    <property type="term" value="F:ATP binding"/>
    <property type="evidence" value="ECO:0007669"/>
    <property type="project" value="UniProtKB-KW"/>
</dbReference>
<dbReference type="GO" id="GO:0005886">
    <property type="term" value="C:plasma membrane"/>
    <property type="evidence" value="ECO:0007669"/>
    <property type="project" value="UniProtKB-SubCell"/>
</dbReference>
<keyword evidence="2 7" id="KW-0812">Transmembrane</keyword>
<dbReference type="GO" id="GO:0006508">
    <property type="term" value="P:proteolysis"/>
    <property type="evidence" value="ECO:0007669"/>
    <property type="project" value="UniProtKB-KW"/>
</dbReference>
<dbReference type="HOGENOM" id="CLU_000604_95_6_7"/>
<accession>K0NIH2</accession>
<evidence type="ECO:0000259" key="8">
    <source>
        <dbReference type="PROSITE" id="PS50893"/>
    </source>
</evidence>
<keyword evidence="10" id="KW-0645">Protease</keyword>
<dbReference type="OrthoDB" id="9772049at2"/>
<dbReference type="NCBIfam" id="TIGR01842">
    <property type="entry name" value="type_I_sec_PrtD"/>
    <property type="match status" value="1"/>
</dbReference>
<evidence type="ECO:0000256" key="5">
    <source>
        <dbReference type="ARBA" id="ARBA00022989"/>
    </source>
</evidence>
<evidence type="ECO:0000256" key="1">
    <source>
        <dbReference type="ARBA" id="ARBA00004651"/>
    </source>
</evidence>
<evidence type="ECO:0000313" key="10">
    <source>
        <dbReference type="EMBL" id="CCK79563.1"/>
    </source>
</evidence>